<dbReference type="InterPro" id="IPR033756">
    <property type="entry name" value="YlxH/NBP35"/>
</dbReference>
<dbReference type="GO" id="GO:0051539">
    <property type="term" value="F:4 iron, 4 sulfur cluster binding"/>
    <property type="evidence" value="ECO:0007669"/>
    <property type="project" value="TreeGrafter"/>
</dbReference>
<keyword evidence="1 6" id="KW-0479">Metal-binding</keyword>
<dbReference type="PANTHER" id="PTHR42961">
    <property type="entry name" value="IRON-SULFUR PROTEIN NUBPL"/>
    <property type="match status" value="1"/>
</dbReference>
<accession>A8MLI0</accession>
<evidence type="ECO:0000313" key="7">
    <source>
        <dbReference type="EMBL" id="ABW18094.1"/>
    </source>
</evidence>
<comment type="function">
    <text evidence="6">Binds and transfers iron-sulfur (Fe-S) clusters to target apoproteins. Can hydrolyze ATP.</text>
</comment>
<keyword evidence="5 6" id="KW-0411">Iron-sulfur</keyword>
<dbReference type="eggNOG" id="COG0489">
    <property type="taxonomic scope" value="Bacteria"/>
</dbReference>
<evidence type="ECO:0000256" key="1">
    <source>
        <dbReference type="ARBA" id="ARBA00022723"/>
    </source>
</evidence>
<evidence type="ECO:0000313" key="8">
    <source>
        <dbReference type="Proteomes" id="UP000000269"/>
    </source>
</evidence>
<feature type="binding site" evidence="6">
    <location>
        <begin position="42"/>
        <end position="49"/>
    </location>
    <ligand>
        <name>ATP</name>
        <dbReference type="ChEBI" id="CHEBI:30616"/>
    </ligand>
</feature>
<evidence type="ECO:0000256" key="6">
    <source>
        <dbReference type="HAMAP-Rule" id="MF_02040"/>
    </source>
</evidence>
<keyword evidence="2 6" id="KW-0547">Nucleotide-binding</keyword>
<dbReference type="HAMAP" id="MF_02040">
    <property type="entry name" value="Mrp_NBP35"/>
    <property type="match status" value="1"/>
</dbReference>
<reference evidence="8" key="1">
    <citation type="submission" date="2007-10" db="EMBL/GenBank/DDBJ databases">
        <title>Complete genome of Alkaliphilus oremlandii OhILAs.</title>
        <authorList>
            <person name="Copeland A."/>
            <person name="Lucas S."/>
            <person name="Lapidus A."/>
            <person name="Barry K."/>
            <person name="Detter J.C."/>
            <person name="Glavina del Rio T."/>
            <person name="Hammon N."/>
            <person name="Israni S."/>
            <person name="Dalin E."/>
            <person name="Tice H."/>
            <person name="Pitluck S."/>
            <person name="Chain P."/>
            <person name="Malfatti S."/>
            <person name="Shin M."/>
            <person name="Vergez L."/>
            <person name="Schmutz J."/>
            <person name="Larimer F."/>
            <person name="Land M."/>
            <person name="Hauser L."/>
            <person name="Kyrpides N."/>
            <person name="Mikhailova N."/>
            <person name="Stolz J.F."/>
            <person name="Dawson A."/>
            <person name="Fisher E."/>
            <person name="Crable B."/>
            <person name="Perera E."/>
            <person name="Lisak J."/>
            <person name="Ranganathan M."/>
            <person name="Basu P."/>
            <person name="Richardson P."/>
        </authorList>
    </citation>
    <scope>NUCLEOTIDE SEQUENCE [LARGE SCALE GENOMIC DNA]</scope>
    <source>
        <strain evidence="8">OhILAs</strain>
    </source>
</reference>
<dbReference type="InterPro" id="IPR000808">
    <property type="entry name" value="Mrp-like_CS"/>
</dbReference>
<dbReference type="PROSITE" id="PS01215">
    <property type="entry name" value="MRP"/>
    <property type="match status" value="1"/>
</dbReference>
<dbReference type="GO" id="GO:0016226">
    <property type="term" value="P:iron-sulfur cluster assembly"/>
    <property type="evidence" value="ECO:0007669"/>
    <property type="project" value="InterPro"/>
</dbReference>
<dbReference type="SUPFAM" id="SSF52540">
    <property type="entry name" value="P-loop containing nucleoside triphosphate hydrolases"/>
    <property type="match status" value="1"/>
</dbReference>
<dbReference type="InterPro" id="IPR027417">
    <property type="entry name" value="P-loop_NTPase"/>
</dbReference>
<comment type="subunit">
    <text evidence="6">Homodimer.</text>
</comment>
<evidence type="ECO:0000256" key="3">
    <source>
        <dbReference type="ARBA" id="ARBA00022840"/>
    </source>
</evidence>
<name>A8MLI0_ALKOO</name>
<dbReference type="FunFam" id="3.40.50.300:FF:001119">
    <property type="entry name" value="Iron-sulfur cluster carrier protein"/>
    <property type="match status" value="1"/>
</dbReference>
<keyword evidence="8" id="KW-1185">Reference proteome</keyword>
<dbReference type="CDD" id="cd02037">
    <property type="entry name" value="Mrp_NBP35"/>
    <property type="match status" value="1"/>
</dbReference>
<comment type="similarity">
    <text evidence="6">Belongs to the Mrp/NBP35 ATP-binding proteins family.</text>
</comment>
<dbReference type="GO" id="GO:0005524">
    <property type="term" value="F:ATP binding"/>
    <property type="evidence" value="ECO:0007669"/>
    <property type="project" value="UniProtKB-UniRule"/>
</dbReference>
<dbReference type="InterPro" id="IPR044304">
    <property type="entry name" value="NUBPL-like"/>
</dbReference>
<organism evidence="7 8">
    <name type="scientific">Alkaliphilus oremlandii (strain OhILAs)</name>
    <name type="common">Clostridium oremlandii (strain OhILAs)</name>
    <dbReference type="NCBI Taxonomy" id="350688"/>
    <lineage>
        <taxon>Bacteria</taxon>
        <taxon>Bacillati</taxon>
        <taxon>Bacillota</taxon>
        <taxon>Clostridia</taxon>
        <taxon>Peptostreptococcales</taxon>
        <taxon>Natronincolaceae</taxon>
        <taxon>Alkaliphilus</taxon>
    </lineage>
</organism>
<sequence>MSNKCDGCQHNVEGGCSSKSCIVLEKENQWSSIEKVIGIMSGKGGVGKSSVTSLLAATLAKKGYAVGILDGDITGPSIPRLFGLKGQARQSEEGLLPTVAEDGVKVMSMNLLLSEETEPVIWRGPVVSGVMKQFWTDVVWGELDYLLIDFPPGTGDVALTAMQSLPIDGIVMVTSPQGLVSMIVNKGIHMAEKMNVPVLGLVENMSYVQPPSCSEPYYLFGKGKTEEVAKELGVDFLGSIPIEQEFAELSDQGKVFEYTNENFDKIANKVIKKLKAK</sequence>
<dbReference type="Pfam" id="PF10609">
    <property type="entry name" value="ParA"/>
    <property type="match status" value="1"/>
</dbReference>
<dbReference type="OrthoDB" id="9809679at2"/>
<dbReference type="HOGENOM" id="CLU_024839_0_2_9"/>
<dbReference type="GO" id="GO:0140663">
    <property type="term" value="F:ATP-dependent FeS chaperone activity"/>
    <property type="evidence" value="ECO:0007669"/>
    <property type="project" value="InterPro"/>
</dbReference>
<dbReference type="KEGG" id="aoe:Clos_0532"/>
<dbReference type="AlphaFoldDB" id="A8MLI0"/>
<dbReference type="InterPro" id="IPR019591">
    <property type="entry name" value="Mrp/NBP35_ATP-bd"/>
</dbReference>
<keyword evidence="4 6" id="KW-0408">Iron</keyword>
<dbReference type="RefSeq" id="WP_012158408.1">
    <property type="nucleotide sequence ID" value="NC_009922.1"/>
</dbReference>
<evidence type="ECO:0000256" key="2">
    <source>
        <dbReference type="ARBA" id="ARBA00022741"/>
    </source>
</evidence>
<dbReference type="Proteomes" id="UP000000269">
    <property type="component" value="Chromosome"/>
</dbReference>
<dbReference type="EMBL" id="CP000853">
    <property type="protein sequence ID" value="ABW18094.1"/>
    <property type="molecule type" value="Genomic_DNA"/>
</dbReference>
<dbReference type="Gene3D" id="3.40.50.300">
    <property type="entry name" value="P-loop containing nucleotide triphosphate hydrolases"/>
    <property type="match status" value="1"/>
</dbReference>
<dbReference type="PANTHER" id="PTHR42961:SF2">
    <property type="entry name" value="IRON-SULFUR PROTEIN NUBPL"/>
    <property type="match status" value="1"/>
</dbReference>
<dbReference type="STRING" id="350688.Clos_0532"/>
<proteinExistence type="inferred from homology"/>
<keyword evidence="3 6" id="KW-0067">ATP-binding</keyword>
<dbReference type="GO" id="GO:0016887">
    <property type="term" value="F:ATP hydrolysis activity"/>
    <property type="evidence" value="ECO:0007669"/>
    <property type="project" value="UniProtKB-UniRule"/>
</dbReference>
<dbReference type="GO" id="GO:0046872">
    <property type="term" value="F:metal ion binding"/>
    <property type="evidence" value="ECO:0007669"/>
    <property type="project" value="UniProtKB-KW"/>
</dbReference>
<evidence type="ECO:0000256" key="4">
    <source>
        <dbReference type="ARBA" id="ARBA00023004"/>
    </source>
</evidence>
<evidence type="ECO:0000256" key="5">
    <source>
        <dbReference type="ARBA" id="ARBA00023014"/>
    </source>
</evidence>
<protein>
    <recommendedName>
        <fullName evidence="6">Iron-sulfur cluster carrier protein</fullName>
    </recommendedName>
</protein>
<keyword evidence="6" id="KW-0378">Hydrolase</keyword>
<gene>
    <name evidence="7" type="ordered locus">Clos_0532</name>
</gene>